<dbReference type="SUPFAM" id="SSF52777">
    <property type="entry name" value="CoA-dependent acyltransferases"/>
    <property type="match status" value="1"/>
</dbReference>
<dbReference type="Gene3D" id="3.40.50.980">
    <property type="match status" value="2"/>
</dbReference>
<feature type="non-terminal residue" evidence="3">
    <location>
        <position position="257"/>
    </location>
</feature>
<dbReference type="RefSeq" id="WP_381361658.1">
    <property type="nucleotide sequence ID" value="NZ_JBHSOA010000022.1"/>
</dbReference>
<comment type="caution">
    <text evidence="3">The sequence shown here is derived from an EMBL/GenBank/DDBJ whole genome shotgun (WGS) entry which is preliminary data.</text>
</comment>
<dbReference type="InterPro" id="IPR000873">
    <property type="entry name" value="AMP-dep_synth/lig_dom"/>
</dbReference>
<sequence>DVPFEQLVEALNPTRSLARHPLFQTLLTYNNQQDRYSQLETGQLDVRPVKFEDSTSRFDLTFELTEMETDDGGSVIRGSVEYSTDLFDAETVDYLVSGLKNVFQQVLLNPNRPLSGIDVLSVGEVERVTRGWNDTGVPVGPGSLVDWFAERVVSAPEACAVVTEEGELSYAELNARANRLARVLIEQGVGPDSFVAVVLPRSAELITVLLAVWKAGGAYVPIDPDYPVERIGYVLADAGPAVTVTTSGLAGVLPAGA</sequence>
<accession>A0ABW1DWM6</accession>
<name>A0ABW1DWM6_9ACTN</name>
<dbReference type="Proteomes" id="UP001596180">
    <property type="component" value="Unassembled WGS sequence"/>
</dbReference>
<dbReference type="Pfam" id="PF00668">
    <property type="entry name" value="Condensation"/>
    <property type="match status" value="1"/>
</dbReference>
<evidence type="ECO:0000259" key="2">
    <source>
        <dbReference type="Pfam" id="PF00668"/>
    </source>
</evidence>
<dbReference type="EMBL" id="JBHSOA010000022">
    <property type="protein sequence ID" value="MFC5852378.1"/>
    <property type="molecule type" value="Genomic_DNA"/>
</dbReference>
<proteinExistence type="predicted"/>
<gene>
    <name evidence="3" type="ORF">ACFPZI_11265</name>
</gene>
<dbReference type="PANTHER" id="PTHR45527:SF1">
    <property type="entry name" value="FATTY ACID SYNTHASE"/>
    <property type="match status" value="1"/>
</dbReference>
<dbReference type="Pfam" id="PF00501">
    <property type="entry name" value="AMP-binding"/>
    <property type="match status" value="1"/>
</dbReference>
<dbReference type="PANTHER" id="PTHR45527">
    <property type="entry name" value="NONRIBOSOMAL PEPTIDE SYNTHETASE"/>
    <property type="match status" value="1"/>
</dbReference>
<evidence type="ECO:0000313" key="3">
    <source>
        <dbReference type="EMBL" id="MFC5852378.1"/>
    </source>
</evidence>
<evidence type="ECO:0000313" key="4">
    <source>
        <dbReference type="Proteomes" id="UP001596180"/>
    </source>
</evidence>
<protein>
    <submittedName>
        <fullName evidence="3">AMP-binding protein</fullName>
    </submittedName>
</protein>
<dbReference type="SUPFAM" id="SSF56801">
    <property type="entry name" value="Acetyl-CoA synthetase-like"/>
    <property type="match status" value="1"/>
</dbReference>
<reference evidence="4" key="1">
    <citation type="journal article" date="2019" name="Int. J. Syst. Evol. Microbiol.">
        <title>The Global Catalogue of Microorganisms (GCM) 10K type strain sequencing project: providing services to taxonomists for standard genome sequencing and annotation.</title>
        <authorList>
            <consortium name="The Broad Institute Genomics Platform"/>
            <consortium name="The Broad Institute Genome Sequencing Center for Infectious Disease"/>
            <person name="Wu L."/>
            <person name="Ma J."/>
        </authorList>
    </citation>
    <scope>NUCLEOTIDE SEQUENCE [LARGE SCALE GENOMIC DNA]</scope>
    <source>
        <strain evidence="4">JCM 10411</strain>
    </source>
</reference>
<feature type="domain" description="Condensation" evidence="2">
    <location>
        <begin position="1"/>
        <end position="124"/>
    </location>
</feature>
<keyword evidence="4" id="KW-1185">Reference proteome</keyword>
<feature type="domain" description="AMP-dependent synthetase/ligase" evidence="1">
    <location>
        <begin position="149"/>
        <end position="246"/>
    </location>
</feature>
<evidence type="ECO:0000259" key="1">
    <source>
        <dbReference type="Pfam" id="PF00501"/>
    </source>
</evidence>
<dbReference type="InterPro" id="IPR001242">
    <property type="entry name" value="Condensation_dom"/>
</dbReference>
<dbReference type="InterPro" id="IPR023213">
    <property type="entry name" value="CAT-like_dom_sf"/>
</dbReference>
<dbReference type="Gene3D" id="3.30.559.30">
    <property type="entry name" value="Nonribosomal peptide synthetase, condensation domain"/>
    <property type="match status" value="1"/>
</dbReference>
<organism evidence="3 4">
    <name type="scientific">Streptomyces chlorus</name>
    <dbReference type="NCBI Taxonomy" id="887452"/>
    <lineage>
        <taxon>Bacteria</taxon>
        <taxon>Bacillati</taxon>
        <taxon>Actinomycetota</taxon>
        <taxon>Actinomycetes</taxon>
        <taxon>Kitasatosporales</taxon>
        <taxon>Streptomycetaceae</taxon>
        <taxon>Streptomyces</taxon>
    </lineage>
</organism>
<feature type="non-terminal residue" evidence="3">
    <location>
        <position position="1"/>
    </location>
</feature>
<dbReference type="Gene3D" id="3.30.559.10">
    <property type="entry name" value="Chloramphenicol acetyltransferase-like domain"/>
    <property type="match status" value="1"/>
</dbReference>